<name>A0ABW0JEV1_9BURK</name>
<dbReference type="InterPro" id="IPR029016">
    <property type="entry name" value="GAF-like_dom_sf"/>
</dbReference>
<comment type="caution">
    <text evidence="3">The sequence shown here is derived from an EMBL/GenBank/DDBJ whole genome shotgun (WGS) entry which is preliminary data.</text>
</comment>
<protein>
    <submittedName>
        <fullName evidence="3">EAL domain-containing protein</fullName>
    </submittedName>
</protein>
<dbReference type="Gene3D" id="1.10.490.10">
    <property type="entry name" value="Globins"/>
    <property type="match status" value="1"/>
</dbReference>
<dbReference type="SUPFAM" id="SSF46458">
    <property type="entry name" value="Globin-like"/>
    <property type="match status" value="1"/>
</dbReference>
<reference evidence="4" key="1">
    <citation type="journal article" date="2019" name="Int. J. Syst. Evol. Microbiol.">
        <title>The Global Catalogue of Microorganisms (GCM) 10K type strain sequencing project: providing services to taxonomists for standard genome sequencing and annotation.</title>
        <authorList>
            <consortium name="The Broad Institute Genomics Platform"/>
            <consortium name="The Broad Institute Genome Sequencing Center for Infectious Disease"/>
            <person name="Wu L."/>
            <person name="Ma J."/>
        </authorList>
    </citation>
    <scope>NUCLEOTIDE SEQUENCE [LARGE SCALE GENOMIC DNA]</scope>
    <source>
        <strain evidence="4">CCUG 56042</strain>
    </source>
</reference>
<keyword evidence="4" id="KW-1185">Reference proteome</keyword>
<dbReference type="InterPro" id="IPR012292">
    <property type="entry name" value="Globin/Proto"/>
</dbReference>
<feature type="region of interest" description="Disordered" evidence="1">
    <location>
        <begin position="1"/>
        <end position="20"/>
    </location>
</feature>
<dbReference type="SMART" id="SM00065">
    <property type="entry name" value="GAF"/>
    <property type="match status" value="1"/>
</dbReference>
<dbReference type="Gene3D" id="3.30.450.40">
    <property type="match status" value="1"/>
</dbReference>
<evidence type="ECO:0000313" key="3">
    <source>
        <dbReference type="EMBL" id="MFC5431727.1"/>
    </source>
</evidence>
<dbReference type="RefSeq" id="WP_377715183.1">
    <property type="nucleotide sequence ID" value="NZ_JBHSMP010000038.1"/>
</dbReference>
<organism evidence="3 4">
    <name type="scientific">Paraburkholderia denitrificans</name>
    <dbReference type="NCBI Taxonomy" id="694025"/>
    <lineage>
        <taxon>Bacteria</taxon>
        <taxon>Pseudomonadati</taxon>
        <taxon>Pseudomonadota</taxon>
        <taxon>Betaproteobacteria</taxon>
        <taxon>Burkholderiales</taxon>
        <taxon>Burkholderiaceae</taxon>
        <taxon>Paraburkholderia</taxon>
    </lineage>
</organism>
<dbReference type="Pfam" id="PF13185">
    <property type="entry name" value="GAF_2"/>
    <property type="match status" value="1"/>
</dbReference>
<feature type="domain" description="EAL" evidence="2">
    <location>
        <begin position="345"/>
        <end position="597"/>
    </location>
</feature>
<dbReference type="SUPFAM" id="SSF55781">
    <property type="entry name" value="GAF domain-like"/>
    <property type="match status" value="1"/>
</dbReference>
<dbReference type="InterPro" id="IPR050706">
    <property type="entry name" value="Cyclic-di-GMP_PDE-like"/>
</dbReference>
<accession>A0ABW0JEV1</accession>
<dbReference type="PROSITE" id="PS50883">
    <property type="entry name" value="EAL"/>
    <property type="match status" value="1"/>
</dbReference>
<dbReference type="InterPro" id="IPR001633">
    <property type="entry name" value="EAL_dom"/>
</dbReference>
<evidence type="ECO:0000256" key="1">
    <source>
        <dbReference type="SAM" id="MobiDB-lite"/>
    </source>
</evidence>
<dbReference type="EMBL" id="JBHSMP010000038">
    <property type="protein sequence ID" value="MFC5431727.1"/>
    <property type="molecule type" value="Genomic_DNA"/>
</dbReference>
<dbReference type="PANTHER" id="PTHR33121:SF70">
    <property type="entry name" value="SIGNALING PROTEIN YKOW"/>
    <property type="match status" value="1"/>
</dbReference>
<proteinExistence type="predicted"/>
<dbReference type="PANTHER" id="PTHR33121">
    <property type="entry name" value="CYCLIC DI-GMP PHOSPHODIESTERASE PDEF"/>
    <property type="match status" value="1"/>
</dbReference>
<sequence length="719" mass="79225">MFTHASEAPPGSVPRDDEAQLYGPTWTDALSALGEALQQHAADIDKRFYEGVMRLPKSRHILEALSKPEVERLRAQQTQSLHALAAPDLTAATHRATALRVGRVCAVMGLDQEELIRVWGLVFAAVHRYVDTTAHAEALRVFARRLTRELALQAQAYQCLQSARQDVLLRITRLAWNTESYTDLIRNVIEIIGAHDEVTGCSVGRPDHRGVFRFEAASKNMASFIADIEHSKQLQITATDDDPHGQGSIGRAWRSGRAEHLLSYETDPHGAPWKDVALSKGVRSVVTIPLSEPGRAPMAVLSLYSALAGGFTGADQRAFVELLQTLLAFAVSRIEHLGGHTRTVPIATRQSWATLLRSDALQMHYQPLLDLRTGRVTKVEALARLQEGDRFLAPGEFFPALSSDDFLELYIRGLGQALSHRDRWLKSGIDLKVSVNLPPSALSDVRYFDATQQALQEYRCEPGTLTLEMLETDATLPGLDGARELVKFKALGINLAEDDLGSGHSSLHRLRELPFDWIKIDRSIVSLPGTDALDVLRFIYQLTRLGHSLDKRVVVEGVEGEDLLEAIALLGVDTAQGYWIARPMPAQQVVAWMGNQPGACVSQNPKTPLGKLARLLIWEERLHLISEDQTAFERLEKLFKAAGNAAVPAVSTLAHQDPGCLTCSFTNFFVEMASILENESGDSALPHALITAAMQNGQRSADYRLARRQLIDSIMLGAV</sequence>
<gene>
    <name evidence="3" type="ORF">ACFPTO_23450</name>
</gene>
<dbReference type="CDD" id="cd01948">
    <property type="entry name" value="EAL"/>
    <property type="match status" value="1"/>
</dbReference>
<dbReference type="Pfam" id="PF00563">
    <property type="entry name" value="EAL"/>
    <property type="match status" value="1"/>
</dbReference>
<dbReference type="Gene3D" id="3.20.20.450">
    <property type="entry name" value="EAL domain"/>
    <property type="match status" value="1"/>
</dbReference>
<evidence type="ECO:0000313" key="4">
    <source>
        <dbReference type="Proteomes" id="UP001596103"/>
    </source>
</evidence>
<evidence type="ECO:0000259" key="2">
    <source>
        <dbReference type="PROSITE" id="PS50883"/>
    </source>
</evidence>
<dbReference type="InterPro" id="IPR009050">
    <property type="entry name" value="Globin-like_sf"/>
</dbReference>
<dbReference type="InterPro" id="IPR035919">
    <property type="entry name" value="EAL_sf"/>
</dbReference>
<dbReference type="Proteomes" id="UP001596103">
    <property type="component" value="Unassembled WGS sequence"/>
</dbReference>
<dbReference type="SMART" id="SM00052">
    <property type="entry name" value="EAL"/>
    <property type="match status" value="1"/>
</dbReference>
<dbReference type="InterPro" id="IPR003018">
    <property type="entry name" value="GAF"/>
</dbReference>
<dbReference type="SUPFAM" id="SSF141868">
    <property type="entry name" value="EAL domain-like"/>
    <property type="match status" value="1"/>
</dbReference>